<reference evidence="1 2" key="1">
    <citation type="submission" date="2016-07" db="EMBL/GenBank/DDBJ databases">
        <title>Multiple horizontal gene transfer events from other fungi enriched the ability of initially mycotrophic Trichoderma (Ascomycota) to feed on dead plant biomass.</title>
        <authorList>
            <consortium name="DOE Joint Genome Institute"/>
            <person name="Aerts A."/>
            <person name="Atanasova L."/>
            <person name="Chenthamara K."/>
            <person name="Zhang J."/>
            <person name="Grujic M."/>
            <person name="Henrissat B."/>
            <person name="Kuo A."/>
            <person name="Salamov A."/>
            <person name="Lipzen A."/>
            <person name="Labutti K."/>
            <person name="Barry K."/>
            <person name="Miao Y."/>
            <person name="Rahimi M.J."/>
            <person name="Shen Q."/>
            <person name="Grigoriev I.V."/>
            <person name="Kubicek C.P."/>
            <person name="Druzhinina I.S."/>
        </authorList>
    </citation>
    <scope>NUCLEOTIDE SEQUENCE [LARGE SCALE GENOMIC DNA]</scope>
    <source>
        <strain evidence="1 2">ATCC 18648</strain>
    </source>
</reference>
<protein>
    <submittedName>
        <fullName evidence="1">Uncharacterized protein</fullName>
    </submittedName>
</protein>
<dbReference type="EMBL" id="KZ679128">
    <property type="protein sequence ID" value="PTB78984.1"/>
    <property type="molecule type" value="Genomic_DNA"/>
</dbReference>
<accession>A0A2T4CBS3</accession>
<sequence>MSEETRELSGGPGRGKDHLLIHSKKKMALLAIMLCDPLWLACGGRKGKEEREKKGKSWEKRRDPLFVPSCRRSSSKKIQMISRCSVNPGGDKSKALGSWSLVWRPSFGLPALSQPRRPPAKRERVLCTFGARVHAAGLESCRHLHFAVHTVPLEGWCVGVDDG</sequence>
<evidence type="ECO:0000313" key="2">
    <source>
        <dbReference type="Proteomes" id="UP000240760"/>
    </source>
</evidence>
<dbReference type="AlphaFoldDB" id="A0A2T4CBS3"/>
<keyword evidence="2" id="KW-1185">Reference proteome</keyword>
<evidence type="ECO:0000313" key="1">
    <source>
        <dbReference type="EMBL" id="PTB78984.1"/>
    </source>
</evidence>
<organism evidence="1 2">
    <name type="scientific">Trichoderma longibrachiatum ATCC 18648</name>
    <dbReference type="NCBI Taxonomy" id="983965"/>
    <lineage>
        <taxon>Eukaryota</taxon>
        <taxon>Fungi</taxon>
        <taxon>Dikarya</taxon>
        <taxon>Ascomycota</taxon>
        <taxon>Pezizomycotina</taxon>
        <taxon>Sordariomycetes</taxon>
        <taxon>Hypocreomycetidae</taxon>
        <taxon>Hypocreales</taxon>
        <taxon>Hypocreaceae</taxon>
        <taxon>Trichoderma</taxon>
    </lineage>
</organism>
<dbReference type="Proteomes" id="UP000240760">
    <property type="component" value="Unassembled WGS sequence"/>
</dbReference>
<proteinExistence type="predicted"/>
<name>A0A2T4CBS3_TRILO</name>
<gene>
    <name evidence="1" type="ORF">M440DRAFT_1157266</name>
</gene>